<dbReference type="GO" id="GO:0006283">
    <property type="term" value="P:transcription-coupled nucleotide-excision repair"/>
    <property type="evidence" value="ECO:0007669"/>
    <property type="project" value="TreeGrafter"/>
</dbReference>
<comment type="caution">
    <text evidence="14">The sequence shown here is derived from an EMBL/GenBank/DDBJ whole genome shotgun (WGS) entry which is preliminary data.</text>
</comment>
<dbReference type="Gene3D" id="2.20.25.10">
    <property type="match status" value="2"/>
</dbReference>
<dbReference type="Pfam" id="PF01096">
    <property type="entry name" value="Zn_ribbon_TFIIS"/>
    <property type="match status" value="1"/>
</dbReference>
<evidence type="ECO:0000256" key="10">
    <source>
        <dbReference type="ARBA" id="ARBA00023242"/>
    </source>
</evidence>
<evidence type="ECO:0000256" key="3">
    <source>
        <dbReference type="ARBA" id="ARBA00011730"/>
    </source>
</evidence>
<dbReference type="SUPFAM" id="SSF57783">
    <property type="entry name" value="Zinc beta-ribbon"/>
    <property type="match status" value="2"/>
</dbReference>
<dbReference type="FunFam" id="2.20.25.10:FF:000008">
    <property type="entry name" value="DNA-directed RNA polymerase II subunit RPB9"/>
    <property type="match status" value="1"/>
</dbReference>
<reference evidence="15" key="2">
    <citation type="submission" date="2013-04" db="EMBL/GenBank/DDBJ databases">
        <title>Genomic mechanisms accounting for the adaptation to parasitism in nematode-trapping fungi.</title>
        <authorList>
            <person name="Ahren D.G."/>
        </authorList>
    </citation>
    <scope>NUCLEOTIDE SEQUENCE [LARGE SCALE GENOMIC DNA]</scope>
    <source>
        <strain evidence="15">CBS 200.50</strain>
    </source>
</reference>
<evidence type="ECO:0000256" key="1">
    <source>
        <dbReference type="ARBA" id="ARBA00004604"/>
    </source>
</evidence>
<keyword evidence="15" id="KW-1185">Reference proteome</keyword>
<sequence>MEEEDGAALQNPREREASEKITFRFCRECSNMLYPREDRANNRLLFGCRNCKFVEEAASQCVFRNVLSSAAEETAGVTTDVGSDPTLPRSNRTCPACNESEAVFFQSQQRKEDTKMASNIILRLDCITTIKLTPKQYKASKYYELDLKEMKERKKRGDPLGEFDVRAVGEIYADEMRPTRNNLLRQKREQQALKDLIEEQNRLNQLGGGMIDYAGGGLDVLENINSLTAMKKTKKKRDVLKLLPKHKQSRRAARKVDAASMTKGQENQNDAADPFV</sequence>
<evidence type="ECO:0000313" key="14">
    <source>
        <dbReference type="EMBL" id="EPS38315.1"/>
    </source>
</evidence>
<dbReference type="GO" id="GO:0005665">
    <property type="term" value="C:RNA polymerase II, core complex"/>
    <property type="evidence" value="ECO:0007669"/>
    <property type="project" value="TreeGrafter"/>
</dbReference>
<dbReference type="GO" id="GO:0003676">
    <property type="term" value="F:nucleic acid binding"/>
    <property type="evidence" value="ECO:0007669"/>
    <property type="project" value="InterPro"/>
</dbReference>
<keyword evidence="8" id="KW-0862">Zinc</keyword>
<dbReference type="Proteomes" id="UP000015100">
    <property type="component" value="Unassembled WGS sequence"/>
</dbReference>
<dbReference type="PANTHER" id="PTHR11239">
    <property type="entry name" value="DNA-DIRECTED RNA POLYMERASE"/>
    <property type="match status" value="1"/>
</dbReference>
<evidence type="ECO:0000256" key="5">
    <source>
        <dbReference type="ARBA" id="ARBA00022478"/>
    </source>
</evidence>
<evidence type="ECO:0000256" key="6">
    <source>
        <dbReference type="ARBA" id="ARBA00022723"/>
    </source>
</evidence>
<evidence type="ECO:0000256" key="8">
    <source>
        <dbReference type="ARBA" id="ARBA00022833"/>
    </source>
</evidence>
<name>S8A5N4_DACHA</name>
<feature type="domain" description="DNA-directed RNA polymerase II subunit RPB9-like zinc ribbon" evidence="13">
    <location>
        <begin position="24"/>
        <end position="77"/>
    </location>
</feature>
<reference evidence="14 15" key="1">
    <citation type="journal article" date="2013" name="PLoS Genet.">
        <title>Genomic mechanisms accounting for the adaptation to parasitism in nematode-trapping fungi.</title>
        <authorList>
            <person name="Meerupati T."/>
            <person name="Andersson K.M."/>
            <person name="Friman E."/>
            <person name="Kumar D."/>
            <person name="Tunlid A."/>
            <person name="Ahren D."/>
        </authorList>
    </citation>
    <scope>NUCLEOTIDE SEQUENCE [LARGE SCALE GENOMIC DNA]</scope>
    <source>
        <strain evidence="14 15">CBS 200.50</strain>
    </source>
</reference>
<keyword evidence="5" id="KW-0240">DNA-directed RNA polymerase</keyword>
<evidence type="ECO:0000256" key="12">
    <source>
        <dbReference type="SAM" id="MobiDB-lite"/>
    </source>
</evidence>
<dbReference type="GO" id="GO:0001193">
    <property type="term" value="P:maintenance of transcriptional fidelity during transcription elongation by RNA polymerase II"/>
    <property type="evidence" value="ECO:0007669"/>
    <property type="project" value="TreeGrafter"/>
</dbReference>
<dbReference type="GO" id="GO:0008270">
    <property type="term" value="F:zinc ion binding"/>
    <property type="evidence" value="ECO:0007669"/>
    <property type="project" value="UniProtKB-KW"/>
</dbReference>
<dbReference type="HOGENOM" id="CLU_1012031_0_0_1"/>
<evidence type="ECO:0000256" key="9">
    <source>
        <dbReference type="ARBA" id="ARBA00023163"/>
    </source>
</evidence>
<evidence type="ECO:0000256" key="11">
    <source>
        <dbReference type="ARBA" id="ARBA00042129"/>
    </source>
</evidence>
<evidence type="ECO:0000256" key="7">
    <source>
        <dbReference type="ARBA" id="ARBA00022771"/>
    </source>
</evidence>
<dbReference type="GO" id="GO:0003899">
    <property type="term" value="F:DNA-directed RNA polymerase activity"/>
    <property type="evidence" value="ECO:0007669"/>
    <property type="project" value="InterPro"/>
</dbReference>
<accession>S8A5N4</accession>
<keyword evidence="10" id="KW-0539">Nucleus</keyword>
<organism evidence="14 15">
    <name type="scientific">Dactylellina haptotyla (strain CBS 200.50)</name>
    <name type="common">Nematode-trapping fungus</name>
    <name type="synonym">Monacrosporium haptotylum</name>
    <dbReference type="NCBI Taxonomy" id="1284197"/>
    <lineage>
        <taxon>Eukaryota</taxon>
        <taxon>Fungi</taxon>
        <taxon>Dikarya</taxon>
        <taxon>Ascomycota</taxon>
        <taxon>Pezizomycotina</taxon>
        <taxon>Orbiliomycetes</taxon>
        <taxon>Orbiliales</taxon>
        <taxon>Orbiliaceae</taxon>
        <taxon>Dactylellina</taxon>
    </lineage>
</organism>
<proteinExistence type="inferred from homology"/>
<evidence type="ECO:0000256" key="2">
    <source>
        <dbReference type="ARBA" id="ARBA00008925"/>
    </source>
</evidence>
<dbReference type="InterPro" id="IPR012164">
    <property type="entry name" value="Rpa12/Rpb9/Rpc10/TFS"/>
</dbReference>
<dbReference type="InterPro" id="IPR001222">
    <property type="entry name" value="Znf_TFIIS"/>
</dbReference>
<dbReference type="AlphaFoldDB" id="S8A5N4"/>
<dbReference type="SMART" id="SM00661">
    <property type="entry name" value="RPOL9"/>
    <property type="match status" value="1"/>
</dbReference>
<dbReference type="InterPro" id="IPR001529">
    <property type="entry name" value="Zn_ribbon_RPB9"/>
</dbReference>
<evidence type="ECO:0000313" key="15">
    <source>
        <dbReference type="Proteomes" id="UP000015100"/>
    </source>
</evidence>
<dbReference type="GO" id="GO:0005730">
    <property type="term" value="C:nucleolus"/>
    <property type="evidence" value="ECO:0007669"/>
    <property type="project" value="UniProtKB-SubCell"/>
</dbReference>
<comment type="subunit">
    <text evidence="3">Component of the RNA polymerase II (Pol II) complex consisting of 12 subunits.</text>
</comment>
<dbReference type="EMBL" id="AQGS01000575">
    <property type="protein sequence ID" value="EPS38315.1"/>
    <property type="molecule type" value="Genomic_DNA"/>
</dbReference>
<gene>
    <name evidence="14" type="ORF">H072_8028</name>
</gene>
<comment type="subcellular location">
    <subcellularLocation>
        <location evidence="1">Nucleus</location>
        <location evidence="1">Nucleolus</location>
    </subcellularLocation>
</comment>
<keyword evidence="7" id="KW-0863">Zinc-finger</keyword>
<feature type="region of interest" description="Disordered" evidence="12">
    <location>
        <begin position="245"/>
        <end position="276"/>
    </location>
</feature>
<dbReference type="STRING" id="1284197.S8A5N4"/>
<dbReference type="eggNOG" id="KOG2691">
    <property type="taxonomic scope" value="Eukaryota"/>
</dbReference>
<evidence type="ECO:0000259" key="13">
    <source>
        <dbReference type="SMART" id="SM00661"/>
    </source>
</evidence>
<keyword evidence="6" id="KW-0479">Metal-binding</keyword>
<protein>
    <recommendedName>
        <fullName evidence="4">DNA-directed RNA polymerase II subunit RPB9</fullName>
    </recommendedName>
    <alternativeName>
        <fullName evidence="11">DNA-directed RNA polymerase II subunit 9</fullName>
    </alternativeName>
</protein>
<dbReference type="GO" id="GO:0006367">
    <property type="term" value="P:transcription initiation at RNA polymerase II promoter"/>
    <property type="evidence" value="ECO:0007669"/>
    <property type="project" value="TreeGrafter"/>
</dbReference>
<dbReference type="Pfam" id="PF02150">
    <property type="entry name" value="Zn_ribbon_RPB9"/>
    <property type="match status" value="1"/>
</dbReference>
<comment type="similarity">
    <text evidence="2">Belongs to the archaeal RpoM/eukaryotic RPA12/RPB9/RPC11 RNA polymerase family.</text>
</comment>
<keyword evidence="9" id="KW-0804">Transcription</keyword>
<dbReference type="PANTHER" id="PTHR11239:SF1">
    <property type="entry name" value="DNA-DIRECTED RNA POLYMERASE II SUBUNIT RPB9"/>
    <property type="match status" value="1"/>
</dbReference>
<evidence type="ECO:0000256" key="4">
    <source>
        <dbReference type="ARBA" id="ARBA00015926"/>
    </source>
</evidence>
<dbReference type="OrthoDB" id="282270at2759"/>